<comment type="subunit">
    <text evidence="15">Homohexamer.</text>
</comment>
<evidence type="ECO:0000313" key="20">
    <source>
        <dbReference type="Proteomes" id="UP000575985"/>
    </source>
</evidence>
<dbReference type="Pfam" id="PF06480">
    <property type="entry name" value="FtsH_ext"/>
    <property type="match status" value="1"/>
</dbReference>
<evidence type="ECO:0000256" key="4">
    <source>
        <dbReference type="ARBA" id="ARBA00022670"/>
    </source>
</evidence>
<evidence type="ECO:0000256" key="3">
    <source>
        <dbReference type="ARBA" id="ARBA00022475"/>
    </source>
</evidence>
<dbReference type="Pfam" id="PF00004">
    <property type="entry name" value="AAA"/>
    <property type="match status" value="1"/>
</dbReference>
<proteinExistence type="inferred from homology"/>
<dbReference type="EMBL" id="JACCFO010000001">
    <property type="protein sequence ID" value="NYI96438.1"/>
    <property type="molecule type" value="Genomic_DNA"/>
</dbReference>
<dbReference type="PANTHER" id="PTHR23076:SF97">
    <property type="entry name" value="ATP-DEPENDENT ZINC METALLOPROTEASE YME1L1"/>
    <property type="match status" value="1"/>
</dbReference>
<dbReference type="Proteomes" id="UP000575985">
    <property type="component" value="Unassembled WGS sequence"/>
</dbReference>
<keyword evidence="10 15" id="KW-0067">ATP-binding</keyword>
<comment type="similarity">
    <text evidence="16">Belongs to the AAA ATPase family.</text>
</comment>
<feature type="transmembrane region" description="Helical" evidence="15">
    <location>
        <begin position="12"/>
        <end position="28"/>
    </location>
</feature>
<keyword evidence="9 15" id="KW-0862">Zinc</keyword>
<dbReference type="InterPro" id="IPR003959">
    <property type="entry name" value="ATPase_AAA_core"/>
</dbReference>
<feature type="binding site" evidence="15">
    <location>
        <position position="431"/>
    </location>
    <ligand>
        <name>Zn(2+)</name>
        <dbReference type="ChEBI" id="CHEBI:29105"/>
        <note>catalytic</note>
    </ligand>
</feature>
<evidence type="ECO:0000256" key="6">
    <source>
        <dbReference type="ARBA" id="ARBA00022723"/>
    </source>
</evidence>
<evidence type="ECO:0000256" key="12">
    <source>
        <dbReference type="ARBA" id="ARBA00023049"/>
    </source>
</evidence>
<dbReference type="GO" id="GO:0004176">
    <property type="term" value="F:ATP-dependent peptidase activity"/>
    <property type="evidence" value="ECO:0007669"/>
    <property type="project" value="InterPro"/>
</dbReference>
<dbReference type="Gene3D" id="1.10.8.60">
    <property type="match status" value="1"/>
</dbReference>
<keyword evidence="3 15" id="KW-1003">Cell membrane</keyword>
<dbReference type="SMART" id="SM00382">
    <property type="entry name" value="AAA"/>
    <property type="match status" value="1"/>
</dbReference>
<comment type="subcellular location">
    <subcellularLocation>
        <location evidence="15">Cell membrane</location>
        <topology evidence="15">Multi-pass membrane protein</topology>
        <orientation evidence="15">Cytoplasmic side</orientation>
    </subcellularLocation>
    <subcellularLocation>
        <location evidence="1">Membrane</location>
    </subcellularLocation>
</comment>
<evidence type="ECO:0000256" key="5">
    <source>
        <dbReference type="ARBA" id="ARBA00022692"/>
    </source>
</evidence>
<dbReference type="InterPro" id="IPR003593">
    <property type="entry name" value="AAA+_ATPase"/>
</dbReference>
<evidence type="ECO:0000313" key="19">
    <source>
        <dbReference type="EMBL" id="NYI96438.1"/>
    </source>
</evidence>
<gene>
    <name evidence="15" type="primary">ftsH</name>
    <name evidence="19" type="ORF">HNR12_002715</name>
</gene>
<evidence type="ECO:0000256" key="15">
    <source>
        <dbReference type="HAMAP-Rule" id="MF_01458"/>
    </source>
</evidence>
<name>A0A853BLT7_9ACTN</name>
<dbReference type="InterPro" id="IPR000642">
    <property type="entry name" value="Peptidase_M41"/>
</dbReference>
<dbReference type="GO" id="GO:0006508">
    <property type="term" value="P:proteolysis"/>
    <property type="evidence" value="ECO:0007669"/>
    <property type="project" value="UniProtKB-KW"/>
</dbReference>
<evidence type="ECO:0000256" key="17">
    <source>
        <dbReference type="SAM" id="MobiDB-lite"/>
    </source>
</evidence>
<dbReference type="PROSITE" id="PS00674">
    <property type="entry name" value="AAA"/>
    <property type="match status" value="1"/>
</dbReference>
<feature type="domain" description="AAA+ ATPase" evidence="18">
    <location>
        <begin position="197"/>
        <end position="336"/>
    </location>
</feature>
<sequence length="702" mass="76787">MNLKRLYRGPWLWILAIGLLLFAVFQFTELGSGSEPEKVDTSRVYDLIAQDEIDNARLIDKEQRIELTTTDGQVYEAYWVAGQGQQLAQQLEDLEQDGNLQSYDVEVPQDSMFVSLLFSFLPLIIIIVIFLFIMNQMQGGGGRVMNFGKSKAKLITKDTPKSTFADVAGADEAIEELQEIKEFLQNPAKFQAMGAKIPKGVLLFGPPGTGKTLLARAVAGEAGVPFYSISGSDFVEMFVGVGASRVRDLFEQAKANAPAIIFIDEIDAVGRHRGAGMGGGHDEREQTLNQMLVEMDGFDIKGGVILIAATNRPDILDPALLRPGRFDRQIVVDRPDMEGRKGILQVHVKGKPVADDVDLDVIARRTSGMTGADLANVVNEGALLSARAGRSQIDMATLEEAIDRVMAGPERKTRVMSDAEKKVIAYHEGGHALVGHALPNADPVHKITILPRGRALGYTMSVPLEDKFLTSRSQMMDQLAMMLGGRAAEEMVFHEPTTGAANDIDKATSLARNMVTEYGMSERLGARKFGSGNTEPFLGREMSHSREYSEEIASVIDEEVRRLIESAHDEAWEILLEYREVLDDLVLRLLDKETLSKEEVLEVFAPVVKRPARGSYTGYGKRQPSTQPPVKTPKELALLGPRDVEELSAGNGQSGWTGDSWTGAGERPAEPADRPGNLGSAGGVNGRQVGEPEDDPGDQRER</sequence>
<dbReference type="GO" id="GO:0004222">
    <property type="term" value="F:metalloendopeptidase activity"/>
    <property type="evidence" value="ECO:0007669"/>
    <property type="project" value="InterPro"/>
</dbReference>
<feature type="binding site" evidence="15">
    <location>
        <position position="427"/>
    </location>
    <ligand>
        <name>Zn(2+)</name>
        <dbReference type="ChEBI" id="CHEBI:29105"/>
        <note>catalytic</note>
    </ligand>
</feature>
<dbReference type="GO" id="GO:0030163">
    <property type="term" value="P:protein catabolic process"/>
    <property type="evidence" value="ECO:0007669"/>
    <property type="project" value="UniProtKB-UniRule"/>
</dbReference>
<evidence type="ECO:0000259" key="18">
    <source>
        <dbReference type="SMART" id="SM00382"/>
    </source>
</evidence>
<dbReference type="PANTHER" id="PTHR23076">
    <property type="entry name" value="METALLOPROTEASE M41 FTSH"/>
    <property type="match status" value="1"/>
</dbReference>
<feature type="region of interest" description="Disordered" evidence="17">
    <location>
        <begin position="613"/>
        <end position="702"/>
    </location>
</feature>
<keyword evidence="20" id="KW-1185">Reference proteome</keyword>
<dbReference type="NCBIfam" id="TIGR01241">
    <property type="entry name" value="FtsH_fam"/>
    <property type="match status" value="1"/>
</dbReference>
<dbReference type="GO" id="GO:0051301">
    <property type="term" value="P:cell division"/>
    <property type="evidence" value="ECO:0007669"/>
    <property type="project" value="UniProtKB-KW"/>
</dbReference>
<comment type="caution">
    <text evidence="19">The sequence shown here is derived from an EMBL/GenBank/DDBJ whole genome shotgun (WGS) entry which is preliminary data.</text>
</comment>
<keyword evidence="19" id="KW-0131">Cell cycle</keyword>
<feature type="binding site" evidence="15">
    <location>
        <position position="503"/>
    </location>
    <ligand>
        <name>Zn(2+)</name>
        <dbReference type="ChEBI" id="CHEBI:29105"/>
        <note>catalytic</note>
    </ligand>
</feature>
<evidence type="ECO:0000256" key="14">
    <source>
        <dbReference type="ARBA" id="ARBA00061570"/>
    </source>
</evidence>
<evidence type="ECO:0000256" key="2">
    <source>
        <dbReference type="ARBA" id="ARBA00010044"/>
    </source>
</evidence>
<dbReference type="InterPro" id="IPR005936">
    <property type="entry name" value="FtsH"/>
</dbReference>
<feature type="active site" evidence="15">
    <location>
        <position position="428"/>
    </location>
</feature>
<dbReference type="SUPFAM" id="SSF140990">
    <property type="entry name" value="FtsH protease domain-like"/>
    <property type="match status" value="1"/>
</dbReference>
<accession>A0A853BLT7</accession>
<keyword evidence="6 15" id="KW-0479">Metal-binding</keyword>
<dbReference type="GO" id="GO:0005524">
    <property type="term" value="F:ATP binding"/>
    <property type="evidence" value="ECO:0007669"/>
    <property type="project" value="UniProtKB-UniRule"/>
</dbReference>
<keyword evidence="8 15" id="KW-0378">Hydrolase</keyword>
<evidence type="ECO:0000256" key="13">
    <source>
        <dbReference type="ARBA" id="ARBA00023136"/>
    </source>
</evidence>
<feature type="binding site" evidence="15">
    <location>
        <begin position="205"/>
        <end position="212"/>
    </location>
    <ligand>
        <name>ATP</name>
        <dbReference type="ChEBI" id="CHEBI:30616"/>
    </ligand>
</feature>
<dbReference type="Pfam" id="PF17862">
    <property type="entry name" value="AAA_lid_3"/>
    <property type="match status" value="1"/>
</dbReference>
<protein>
    <recommendedName>
        <fullName evidence="15">ATP-dependent zinc metalloprotease FtsH</fullName>
        <ecNumber evidence="15">3.4.24.-</ecNumber>
    </recommendedName>
</protein>
<dbReference type="Gene3D" id="1.20.58.760">
    <property type="entry name" value="Peptidase M41"/>
    <property type="match status" value="1"/>
</dbReference>
<dbReference type="Pfam" id="PF01434">
    <property type="entry name" value="Peptidase_M41"/>
    <property type="match status" value="1"/>
</dbReference>
<comment type="similarity">
    <text evidence="14 15">In the central section; belongs to the AAA ATPase family.</text>
</comment>
<dbReference type="SUPFAM" id="SSF52540">
    <property type="entry name" value="P-loop containing nucleoside triphosphate hydrolases"/>
    <property type="match status" value="1"/>
</dbReference>
<dbReference type="InterPro" id="IPR003960">
    <property type="entry name" value="ATPase_AAA_CS"/>
</dbReference>
<dbReference type="FunFam" id="3.40.50.300:FF:000001">
    <property type="entry name" value="ATP-dependent zinc metalloprotease FtsH"/>
    <property type="match status" value="1"/>
</dbReference>
<dbReference type="InterPro" id="IPR037219">
    <property type="entry name" value="Peptidase_M41-like"/>
</dbReference>
<evidence type="ECO:0000256" key="7">
    <source>
        <dbReference type="ARBA" id="ARBA00022741"/>
    </source>
</evidence>
<keyword evidence="4 15" id="KW-0645">Protease</keyword>
<dbReference type="FunFam" id="1.20.58.760:FF:000001">
    <property type="entry name" value="ATP-dependent zinc metalloprotease FtsH"/>
    <property type="match status" value="1"/>
</dbReference>
<keyword evidence="13 15" id="KW-0472">Membrane</keyword>
<evidence type="ECO:0000256" key="11">
    <source>
        <dbReference type="ARBA" id="ARBA00022989"/>
    </source>
</evidence>
<comment type="function">
    <text evidence="15">Acts as a processive, ATP-dependent zinc metallopeptidase for both cytoplasmic and membrane proteins. Plays a role in the quality control of integral membrane proteins.</text>
</comment>
<comment type="similarity">
    <text evidence="2 15">In the C-terminal section; belongs to the peptidase M41 family.</text>
</comment>
<dbReference type="InterPro" id="IPR027417">
    <property type="entry name" value="P-loop_NTPase"/>
</dbReference>
<dbReference type="AlphaFoldDB" id="A0A853BLT7"/>
<organism evidence="19 20">
    <name type="scientific">Streptomonospora nanhaiensis</name>
    <dbReference type="NCBI Taxonomy" id="1323731"/>
    <lineage>
        <taxon>Bacteria</taxon>
        <taxon>Bacillati</taxon>
        <taxon>Actinomycetota</taxon>
        <taxon>Actinomycetes</taxon>
        <taxon>Streptosporangiales</taxon>
        <taxon>Nocardiopsidaceae</taxon>
        <taxon>Streptomonospora</taxon>
    </lineage>
</organism>
<keyword evidence="12 15" id="KW-0482">Metalloprotease</keyword>
<feature type="transmembrane region" description="Helical" evidence="15">
    <location>
        <begin position="112"/>
        <end position="133"/>
    </location>
</feature>
<keyword evidence="5 15" id="KW-0812">Transmembrane</keyword>
<evidence type="ECO:0000256" key="16">
    <source>
        <dbReference type="RuleBase" id="RU003651"/>
    </source>
</evidence>
<dbReference type="GO" id="GO:0005886">
    <property type="term" value="C:plasma membrane"/>
    <property type="evidence" value="ECO:0007669"/>
    <property type="project" value="UniProtKB-SubCell"/>
</dbReference>
<dbReference type="HAMAP" id="MF_01458">
    <property type="entry name" value="FtsH"/>
    <property type="match status" value="1"/>
</dbReference>
<reference evidence="19 20" key="1">
    <citation type="submission" date="2020-07" db="EMBL/GenBank/DDBJ databases">
        <title>Sequencing the genomes of 1000 actinobacteria strains.</title>
        <authorList>
            <person name="Klenk H.-P."/>
        </authorList>
    </citation>
    <scope>NUCLEOTIDE SEQUENCE [LARGE SCALE GENOMIC DNA]</scope>
    <source>
        <strain evidence="19 20">DSM 45927</strain>
    </source>
</reference>
<dbReference type="RefSeq" id="WP_179767803.1">
    <property type="nucleotide sequence ID" value="NZ_JACCFO010000001.1"/>
</dbReference>
<keyword evidence="11 15" id="KW-1133">Transmembrane helix</keyword>
<dbReference type="Gene3D" id="3.40.50.300">
    <property type="entry name" value="P-loop containing nucleotide triphosphate hydrolases"/>
    <property type="match status" value="1"/>
</dbReference>
<feature type="compositionally biased region" description="Polar residues" evidence="17">
    <location>
        <begin position="650"/>
        <end position="660"/>
    </location>
</feature>
<evidence type="ECO:0000256" key="10">
    <source>
        <dbReference type="ARBA" id="ARBA00022840"/>
    </source>
</evidence>
<keyword evidence="7 15" id="KW-0547">Nucleotide-binding</keyword>
<dbReference type="CDD" id="cd19501">
    <property type="entry name" value="RecA-like_FtsH"/>
    <property type="match status" value="1"/>
</dbReference>
<comment type="cofactor">
    <cofactor evidence="15">
        <name>Zn(2+)</name>
        <dbReference type="ChEBI" id="CHEBI:29105"/>
    </cofactor>
    <text evidence="15">Binds 1 zinc ion per subunit.</text>
</comment>
<dbReference type="InterPro" id="IPR011546">
    <property type="entry name" value="Pept_M41_FtsH_extracell"/>
</dbReference>
<dbReference type="FunFam" id="1.10.8.60:FF:000001">
    <property type="entry name" value="ATP-dependent zinc metalloprotease FtsH"/>
    <property type="match status" value="1"/>
</dbReference>
<evidence type="ECO:0000256" key="8">
    <source>
        <dbReference type="ARBA" id="ARBA00022801"/>
    </source>
</evidence>
<evidence type="ECO:0000256" key="9">
    <source>
        <dbReference type="ARBA" id="ARBA00022833"/>
    </source>
</evidence>
<dbReference type="GO" id="GO:0016887">
    <property type="term" value="F:ATP hydrolysis activity"/>
    <property type="evidence" value="ECO:0007669"/>
    <property type="project" value="UniProtKB-UniRule"/>
</dbReference>
<dbReference type="GO" id="GO:0008270">
    <property type="term" value="F:zinc ion binding"/>
    <property type="evidence" value="ECO:0007669"/>
    <property type="project" value="UniProtKB-UniRule"/>
</dbReference>
<dbReference type="InterPro" id="IPR041569">
    <property type="entry name" value="AAA_lid_3"/>
</dbReference>
<dbReference type="EC" id="3.4.24.-" evidence="15"/>
<keyword evidence="19" id="KW-0132">Cell division</keyword>
<evidence type="ECO:0000256" key="1">
    <source>
        <dbReference type="ARBA" id="ARBA00004370"/>
    </source>
</evidence>